<keyword evidence="1" id="KW-1133">Transmembrane helix</keyword>
<feature type="transmembrane region" description="Helical" evidence="1">
    <location>
        <begin position="113"/>
        <end position="132"/>
    </location>
</feature>
<protein>
    <recommendedName>
        <fullName evidence="4">NfeD-like C-terminal domain-containing protein</fullName>
    </recommendedName>
</protein>
<reference evidence="2 3" key="1">
    <citation type="submission" date="2019-04" db="EMBL/GenBank/DDBJ databases">
        <authorList>
            <person name="Van Vliet M D."/>
        </authorList>
    </citation>
    <scope>NUCLEOTIDE SEQUENCE [LARGE SCALE GENOMIC DNA]</scope>
    <source>
        <strain evidence="2 3">F1</strain>
    </source>
</reference>
<gene>
    <name evidence="2" type="ORF">PDESU_00167</name>
</gene>
<feature type="transmembrane region" description="Helical" evidence="1">
    <location>
        <begin position="20"/>
        <end position="39"/>
    </location>
</feature>
<accession>A0A6C2TVR4</accession>
<dbReference type="Gene3D" id="2.40.50.140">
    <property type="entry name" value="Nucleic acid-binding proteins"/>
    <property type="match status" value="1"/>
</dbReference>
<proteinExistence type="predicted"/>
<keyword evidence="1" id="KW-0812">Transmembrane</keyword>
<dbReference type="EMBL" id="CAAHFG010000001">
    <property type="protein sequence ID" value="VGO11622.1"/>
    <property type="molecule type" value="Genomic_DNA"/>
</dbReference>
<evidence type="ECO:0000313" key="3">
    <source>
        <dbReference type="Proteomes" id="UP000366872"/>
    </source>
</evidence>
<feature type="transmembrane region" description="Helical" evidence="1">
    <location>
        <begin position="77"/>
        <end position="101"/>
    </location>
</feature>
<evidence type="ECO:0000313" key="2">
    <source>
        <dbReference type="EMBL" id="VGO11622.1"/>
    </source>
</evidence>
<dbReference type="AlphaFoldDB" id="A0A6C2TVR4"/>
<evidence type="ECO:0008006" key="4">
    <source>
        <dbReference type="Google" id="ProtNLM"/>
    </source>
</evidence>
<dbReference type="RefSeq" id="WP_136077365.1">
    <property type="nucleotide sequence ID" value="NZ_CAAHFG010000001.1"/>
</dbReference>
<organism evidence="2 3">
    <name type="scientific">Pontiella desulfatans</name>
    <dbReference type="NCBI Taxonomy" id="2750659"/>
    <lineage>
        <taxon>Bacteria</taxon>
        <taxon>Pseudomonadati</taxon>
        <taxon>Kiritimatiellota</taxon>
        <taxon>Kiritimatiellia</taxon>
        <taxon>Kiritimatiellales</taxon>
        <taxon>Pontiellaceae</taxon>
        <taxon>Pontiella</taxon>
    </lineage>
</organism>
<name>A0A6C2TVR4_PONDE</name>
<keyword evidence="3" id="KW-1185">Reference proteome</keyword>
<evidence type="ECO:0000256" key="1">
    <source>
        <dbReference type="SAM" id="Phobius"/>
    </source>
</evidence>
<sequence length="221" mass="23873">MTAELKELIQIALAGINLPITLLFAVMLLYWVSVIIGALDIDILQLDFDIEPDADLDLEADGDVDVQSGGALNGMMLYFNIGAVPVTVWLSFLIFTCWILSILETYYLNPGRHFVFGLIFVIPNLIAGMYTAKFATAPLKKVFEAMAPKNTTRKSLIGQRAVVVSSTVSSSFGQIGIKTDGAPLTLNARTEGDTEIAKGQTVVITSETGQGIFTVEAFTSN</sequence>
<dbReference type="Proteomes" id="UP000366872">
    <property type="component" value="Unassembled WGS sequence"/>
</dbReference>
<keyword evidence="1" id="KW-0472">Membrane</keyword>
<dbReference type="InterPro" id="IPR012340">
    <property type="entry name" value="NA-bd_OB-fold"/>
</dbReference>